<evidence type="ECO:0008006" key="3">
    <source>
        <dbReference type="Google" id="ProtNLM"/>
    </source>
</evidence>
<protein>
    <recommendedName>
        <fullName evidence="3">Right handed beta helix domain-containing protein</fullName>
    </recommendedName>
</protein>
<name>A2G1Z2_TRIV3</name>
<organism evidence="1 2">
    <name type="scientific">Trichomonas vaginalis (strain ATCC PRA-98 / G3)</name>
    <dbReference type="NCBI Taxonomy" id="412133"/>
    <lineage>
        <taxon>Eukaryota</taxon>
        <taxon>Metamonada</taxon>
        <taxon>Parabasalia</taxon>
        <taxon>Trichomonadida</taxon>
        <taxon>Trichomonadidae</taxon>
        <taxon>Trichomonas</taxon>
    </lineage>
</organism>
<reference evidence="1" key="1">
    <citation type="submission" date="2006-10" db="EMBL/GenBank/DDBJ databases">
        <authorList>
            <person name="Amadeo P."/>
            <person name="Zhao Q."/>
            <person name="Wortman J."/>
            <person name="Fraser-Liggett C."/>
            <person name="Carlton J."/>
        </authorList>
    </citation>
    <scope>NUCLEOTIDE SEQUENCE</scope>
    <source>
        <strain evidence="1">G3</strain>
    </source>
</reference>
<dbReference type="KEGG" id="tva:4746492"/>
<dbReference type="RefSeq" id="XP_001301757.1">
    <property type="nucleotide sequence ID" value="XM_001301756.1"/>
</dbReference>
<evidence type="ECO:0000313" key="2">
    <source>
        <dbReference type="Proteomes" id="UP000001542"/>
    </source>
</evidence>
<dbReference type="InParanoid" id="A2G1Z2"/>
<sequence>MFCSLLETMLTRKDWSDYYSGVPVIYNSSVSNWAGNYYIFSLAFKNLSSKALRITASSSTKVLVEHCNFDSISSTEYGGAIYLDSSGEYVGAYICASECKCNSYGHFVVAWTSDSKNAKNWHIQNSCSNCGTYGVGYGTQCIFFGDGKLSNSNISSCQASDRCAYINEQASNITDDNFCQLANNTASSSYVVKHYTGSQRNMRYMNIINNHITDYIIYSESATVIITNCSLIDNSAAHVFYNDGGSFTVITSYFENSGTIANDISTISISTAYFQVKLSFDTKNKCITNGKKNTSLETDELRPESNVGVILGVFLASLA</sequence>
<reference evidence="1" key="2">
    <citation type="journal article" date="2007" name="Science">
        <title>Draft genome sequence of the sexually transmitted pathogen Trichomonas vaginalis.</title>
        <authorList>
            <person name="Carlton J.M."/>
            <person name="Hirt R.P."/>
            <person name="Silva J.C."/>
            <person name="Delcher A.L."/>
            <person name="Schatz M."/>
            <person name="Zhao Q."/>
            <person name="Wortman J.R."/>
            <person name="Bidwell S.L."/>
            <person name="Alsmark U.C.M."/>
            <person name="Besteiro S."/>
            <person name="Sicheritz-Ponten T."/>
            <person name="Noel C.J."/>
            <person name="Dacks J.B."/>
            <person name="Foster P.G."/>
            <person name="Simillion C."/>
            <person name="Van de Peer Y."/>
            <person name="Miranda-Saavedra D."/>
            <person name="Barton G.J."/>
            <person name="Westrop G.D."/>
            <person name="Mueller S."/>
            <person name="Dessi D."/>
            <person name="Fiori P.L."/>
            <person name="Ren Q."/>
            <person name="Paulsen I."/>
            <person name="Zhang H."/>
            <person name="Bastida-Corcuera F.D."/>
            <person name="Simoes-Barbosa A."/>
            <person name="Brown M.T."/>
            <person name="Hayes R.D."/>
            <person name="Mukherjee M."/>
            <person name="Okumura C.Y."/>
            <person name="Schneider R."/>
            <person name="Smith A.J."/>
            <person name="Vanacova S."/>
            <person name="Villalvazo M."/>
            <person name="Haas B.J."/>
            <person name="Pertea M."/>
            <person name="Feldblyum T.V."/>
            <person name="Utterback T.R."/>
            <person name="Shu C.L."/>
            <person name="Osoegawa K."/>
            <person name="de Jong P.J."/>
            <person name="Hrdy I."/>
            <person name="Horvathova L."/>
            <person name="Zubacova Z."/>
            <person name="Dolezal P."/>
            <person name="Malik S.B."/>
            <person name="Logsdon J.M. Jr."/>
            <person name="Henze K."/>
            <person name="Gupta A."/>
            <person name="Wang C.C."/>
            <person name="Dunne R.L."/>
            <person name="Upcroft J.A."/>
            <person name="Upcroft P."/>
            <person name="White O."/>
            <person name="Salzberg S.L."/>
            <person name="Tang P."/>
            <person name="Chiu C.-H."/>
            <person name="Lee Y.-S."/>
            <person name="Embley T.M."/>
            <person name="Coombs G.H."/>
            <person name="Mottram J.C."/>
            <person name="Tachezy J."/>
            <person name="Fraser-Liggett C.M."/>
            <person name="Johnson P.J."/>
        </authorList>
    </citation>
    <scope>NUCLEOTIDE SEQUENCE [LARGE SCALE GENOMIC DNA]</scope>
    <source>
        <strain evidence="1">G3</strain>
    </source>
</reference>
<gene>
    <name evidence="1" type="ORF">TVAG_025950</name>
</gene>
<keyword evidence="2" id="KW-1185">Reference proteome</keyword>
<dbReference type="VEuPathDB" id="TrichDB:TVAG_025950"/>
<dbReference type="VEuPathDB" id="TrichDB:TVAGG3_0355140"/>
<dbReference type="EMBL" id="DS114261">
    <property type="protein sequence ID" value="EAX88827.1"/>
    <property type="molecule type" value="Genomic_DNA"/>
</dbReference>
<proteinExistence type="predicted"/>
<accession>A2G1Z2</accession>
<dbReference type="AlphaFoldDB" id="A2G1Z2"/>
<dbReference type="Proteomes" id="UP000001542">
    <property type="component" value="Unassembled WGS sequence"/>
</dbReference>
<evidence type="ECO:0000313" key="1">
    <source>
        <dbReference type="EMBL" id="EAX88827.1"/>
    </source>
</evidence>